<evidence type="ECO:0000259" key="7">
    <source>
        <dbReference type="Pfam" id="PF02687"/>
    </source>
</evidence>
<evidence type="ECO:0000256" key="4">
    <source>
        <dbReference type="ARBA" id="ARBA00022989"/>
    </source>
</evidence>
<name>A0A9D2NPK3_9FIRM</name>
<evidence type="ECO:0000256" key="3">
    <source>
        <dbReference type="ARBA" id="ARBA00022692"/>
    </source>
</evidence>
<dbReference type="EMBL" id="DWWM01000024">
    <property type="protein sequence ID" value="HJC36276.1"/>
    <property type="molecule type" value="Genomic_DNA"/>
</dbReference>
<comment type="subcellular location">
    <subcellularLocation>
        <location evidence="1 6">Cell membrane</location>
        <topology evidence="1 6">Multi-pass membrane protein</topology>
    </subcellularLocation>
</comment>
<comment type="caution">
    <text evidence="8">The sequence shown here is derived from an EMBL/GenBank/DDBJ whole genome shotgun (WGS) entry which is preliminary data.</text>
</comment>
<feature type="transmembrane region" description="Helical" evidence="6">
    <location>
        <begin position="20"/>
        <end position="43"/>
    </location>
</feature>
<feature type="domain" description="ABC3 transporter permease C-terminal" evidence="7">
    <location>
        <begin position="68"/>
        <end position="176"/>
    </location>
</feature>
<keyword evidence="6" id="KW-0813">Transport</keyword>
<comment type="similarity">
    <text evidence="6">Belongs to the ABC-4 integral membrane protein family.</text>
</comment>
<dbReference type="Pfam" id="PF02687">
    <property type="entry name" value="FtsX"/>
    <property type="match status" value="2"/>
</dbReference>
<reference evidence="8" key="2">
    <citation type="submission" date="2021-04" db="EMBL/GenBank/DDBJ databases">
        <authorList>
            <person name="Gilroy R."/>
        </authorList>
    </citation>
    <scope>NUCLEOTIDE SEQUENCE</scope>
    <source>
        <strain evidence="8">CHK187-11901</strain>
    </source>
</reference>
<proteinExistence type="inferred from homology"/>
<evidence type="ECO:0000256" key="1">
    <source>
        <dbReference type="ARBA" id="ARBA00004651"/>
    </source>
</evidence>
<feature type="transmembrane region" description="Helical" evidence="6">
    <location>
        <begin position="109"/>
        <end position="133"/>
    </location>
</feature>
<dbReference type="InterPro" id="IPR027022">
    <property type="entry name" value="ABC_permease_BceB-typ"/>
</dbReference>
<keyword evidence="4 6" id="KW-1133">Transmembrane helix</keyword>
<feature type="transmembrane region" description="Helical" evidence="6">
    <location>
        <begin position="153"/>
        <end position="182"/>
    </location>
</feature>
<evidence type="ECO:0000256" key="5">
    <source>
        <dbReference type="ARBA" id="ARBA00023136"/>
    </source>
</evidence>
<feature type="transmembrane region" description="Helical" evidence="6">
    <location>
        <begin position="238"/>
        <end position="263"/>
    </location>
</feature>
<dbReference type="PANTHER" id="PTHR46795:SF3">
    <property type="entry name" value="ABC TRANSPORTER PERMEASE"/>
    <property type="match status" value="1"/>
</dbReference>
<dbReference type="Proteomes" id="UP000823896">
    <property type="component" value="Unassembled WGS sequence"/>
</dbReference>
<sequence length="679" mass="77041">MLIRLALRNVRHFSRDYLIYFLTLTIAVSLFYCFNASGSMGLLTDVEELPDTIPGILDNLSQIMGKLSILNAFILGFLVLYANQFLITRRRQEFGIYHVLGMKRSSMSLILLLETMIIGIISLIMGLLLGILLSQLICTFTASLFVVHVRYHFIFSLKALLITLFSFSTIYLITIIFNTLILSQSRLTSLLYGYARFPHLSATRLRTALFFLLGALLSLAEGWFILMHEDDLFSIPMGLAALLLIIGSLLFFLAVSAALFVFFHRSRIFCYRALNCFILRQITIRLRTGYLSVSIICIMLFLSITTLTAGLSVNNTLNSEIGSLTPYSFSLIHRYDLMGETDDFSHRRFEREIRQLELPEKKILYQRFFHTFASEFTFPRLCALMESLDVNVPWELRQLDEPLEIMPLSYYNQLREDHGLSRVTLQPGETILCSSNSRFSALMQELALHQPHIMVFGHTMQILPAAQTTLRPCTASSASDSDAAFLVVSDALIPISAESYCDYWNVELKAYVPTQRFAQMVDEALWADGEYQLTMQGAYTENSDQVHEDSVGTSVIYTYLGLYTGIILLIASSVVISLQQLSMTQNSRTSYEILRRLGASEKMTRHAILLQNLTYFILPLSLALIHSIFGICFIYGIVSQLGKGHILISVFEALGIFAIIYLLYFLITYIGSRAMTENR</sequence>
<dbReference type="InterPro" id="IPR003838">
    <property type="entry name" value="ABC3_permease_C"/>
</dbReference>
<dbReference type="PIRSF" id="PIRSF018968">
    <property type="entry name" value="ABC_permease_BceB"/>
    <property type="match status" value="1"/>
</dbReference>
<dbReference type="AlphaFoldDB" id="A0A9D2NPK3"/>
<feature type="transmembrane region" description="Helical" evidence="6">
    <location>
        <begin position="290"/>
        <end position="311"/>
    </location>
</feature>
<dbReference type="PANTHER" id="PTHR46795">
    <property type="entry name" value="ABC TRANSPORTER PERMEASE-RELATED-RELATED"/>
    <property type="match status" value="1"/>
</dbReference>
<dbReference type="GO" id="GO:0055085">
    <property type="term" value="P:transmembrane transport"/>
    <property type="evidence" value="ECO:0007669"/>
    <property type="project" value="UniProtKB-UniRule"/>
</dbReference>
<dbReference type="InterPro" id="IPR052536">
    <property type="entry name" value="ABC-4_Integral_Memb_Prot"/>
</dbReference>
<gene>
    <name evidence="8" type="ORF">H9702_04010</name>
</gene>
<accession>A0A9D2NPK3</accession>
<evidence type="ECO:0000313" key="8">
    <source>
        <dbReference type="EMBL" id="HJC36276.1"/>
    </source>
</evidence>
<evidence type="ECO:0000256" key="2">
    <source>
        <dbReference type="ARBA" id="ARBA00022475"/>
    </source>
</evidence>
<keyword evidence="3 6" id="KW-0812">Transmembrane</keyword>
<feature type="transmembrane region" description="Helical" evidence="6">
    <location>
        <begin position="63"/>
        <end position="88"/>
    </location>
</feature>
<evidence type="ECO:0000313" key="9">
    <source>
        <dbReference type="Proteomes" id="UP000823896"/>
    </source>
</evidence>
<protein>
    <submittedName>
        <fullName evidence="8">FtsX-like permease family protein</fullName>
    </submittedName>
</protein>
<feature type="domain" description="ABC3 transporter permease C-terminal" evidence="7">
    <location>
        <begin position="565"/>
        <end position="674"/>
    </location>
</feature>
<feature type="transmembrane region" description="Helical" evidence="6">
    <location>
        <begin position="644"/>
        <end position="670"/>
    </location>
</feature>
<keyword evidence="2 6" id="KW-1003">Cell membrane</keyword>
<keyword evidence="5 6" id="KW-0472">Membrane</keyword>
<organism evidence="8 9">
    <name type="scientific">Candidatus Merdibacter merdavium</name>
    <dbReference type="NCBI Taxonomy" id="2838692"/>
    <lineage>
        <taxon>Bacteria</taxon>
        <taxon>Bacillati</taxon>
        <taxon>Bacillota</taxon>
        <taxon>Erysipelotrichia</taxon>
        <taxon>Erysipelotrichales</taxon>
        <taxon>Erysipelotrichaceae</taxon>
        <taxon>Merdibacter</taxon>
    </lineage>
</organism>
<feature type="transmembrane region" description="Helical" evidence="6">
    <location>
        <begin position="203"/>
        <end position="226"/>
    </location>
</feature>
<reference evidence="8" key="1">
    <citation type="journal article" date="2021" name="PeerJ">
        <title>Extensive microbial diversity within the chicken gut microbiome revealed by metagenomics and culture.</title>
        <authorList>
            <person name="Gilroy R."/>
            <person name="Ravi A."/>
            <person name="Getino M."/>
            <person name="Pursley I."/>
            <person name="Horton D.L."/>
            <person name="Alikhan N.F."/>
            <person name="Baker D."/>
            <person name="Gharbi K."/>
            <person name="Hall N."/>
            <person name="Watson M."/>
            <person name="Adriaenssens E.M."/>
            <person name="Foster-Nyarko E."/>
            <person name="Jarju S."/>
            <person name="Secka A."/>
            <person name="Antonio M."/>
            <person name="Oren A."/>
            <person name="Chaudhuri R.R."/>
            <person name="La Ragione R."/>
            <person name="Hildebrand F."/>
            <person name="Pallen M.J."/>
        </authorList>
    </citation>
    <scope>NUCLEOTIDE SEQUENCE</scope>
    <source>
        <strain evidence="8">CHK187-11901</strain>
    </source>
</reference>
<feature type="transmembrane region" description="Helical" evidence="6">
    <location>
        <begin position="556"/>
        <end position="578"/>
    </location>
</feature>
<evidence type="ECO:0000256" key="6">
    <source>
        <dbReference type="PIRNR" id="PIRNR018968"/>
    </source>
</evidence>
<dbReference type="GO" id="GO:0005886">
    <property type="term" value="C:plasma membrane"/>
    <property type="evidence" value="ECO:0007669"/>
    <property type="project" value="UniProtKB-SubCell"/>
</dbReference>
<feature type="transmembrane region" description="Helical" evidence="6">
    <location>
        <begin position="613"/>
        <end position="638"/>
    </location>
</feature>